<dbReference type="PANTHER" id="PTHR23192:SF85">
    <property type="entry name" value="GLIOMEDIN"/>
    <property type="match status" value="1"/>
</dbReference>
<dbReference type="GO" id="GO:0005615">
    <property type="term" value="C:extracellular space"/>
    <property type="evidence" value="ECO:0007669"/>
    <property type="project" value="TreeGrafter"/>
</dbReference>
<reference evidence="10" key="1">
    <citation type="submission" date="2016-04" db="UniProtKB">
        <authorList>
            <consortium name="WormBaseParasite"/>
        </authorList>
    </citation>
    <scope>IDENTIFICATION</scope>
</reference>
<name>A0A158PPA1_ANISI</name>
<evidence type="ECO:0000259" key="7">
    <source>
        <dbReference type="PROSITE" id="PS51132"/>
    </source>
</evidence>
<keyword evidence="9" id="KW-1185">Reference proteome</keyword>
<dbReference type="Pfam" id="PF02191">
    <property type="entry name" value="OLF"/>
    <property type="match status" value="1"/>
</dbReference>
<keyword evidence="3" id="KW-0677">Repeat</keyword>
<keyword evidence="2" id="KW-0964">Secreted</keyword>
<feature type="transmembrane region" description="Helical" evidence="6">
    <location>
        <begin position="17"/>
        <end position="35"/>
    </location>
</feature>
<evidence type="ECO:0000256" key="5">
    <source>
        <dbReference type="SAM" id="MobiDB-lite"/>
    </source>
</evidence>
<keyword evidence="6" id="KW-1133">Transmembrane helix</keyword>
<dbReference type="InterPro" id="IPR050605">
    <property type="entry name" value="Olfactomedin-like_domain"/>
</dbReference>
<feature type="region of interest" description="Disordered" evidence="5">
    <location>
        <begin position="113"/>
        <end position="163"/>
    </location>
</feature>
<organism evidence="10">
    <name type="scientific">Anisakis simplex</name>
    <name type="common">Herring worm</name>
    <dbReference type="NCBI Taxonomy" id="6269"/>
    <lineage>
        <taxon>Eukaryota</taxon>
        <taxon>Metazoa</taxon>
        <taxon>Ecdysozoa</taxon>
        <taxon>Nematoda</taxon>
        <taxon>Chromadorea</taxon>
        <taxon>Rhabditida</taxon>
        <taxon>Spirurina</taxon>
        <taxon>Ascaridomorpha</taxon>
        <taxon>Ascaridoidea</taxon>
        <taxon>Anisakidae</taxon>
        <taxon>Anisakis</taxon>
        <taxon>Anisakis simplex complex</taxon>
    </lineage>
</organism>
<dbReference type="PANTHER" id="PTHR23192">
    <property type="entry name" value="OLFACTOMEDIN-RELATED"/>
    <property type="match status" value="1"/>
</dbReference>
<evidence type="ECO:0000256" key="6">
    <source>
        <dbReference type="SAM" id="Phobius"/>
    </source>
</evidence>
<keyword evidence="4" id="KW-1015">Disulfide bond</keyword>
<dbReference type="AlphaFoldDB" id="A0A158PPA1"/>
<comment type="subcellular location">
    <subcellularLocation>
        <location evidence="1">Secreted</location>
    </subcellularLocation>
</comment>
<dbReference type="OrthoDB" id="8626508at2759"/>
<accession>A0A158PPA1</accession>
<feature type="compositionally biased region" description="Pro residues" evidence="5">
    <location>
        <begin position="147"/>
        <end position="159"/>
    </location>
</feature>
<feature type="compositionally biased region" description="Low complexity" evidence="5">
    <location>
        <begin position="126"/>
        <end position="146"/>
    </location>
</feature>
<feature type="domain" description="Olfactomedin-like" evidence="7">
    <location>
        <begin position="263"/>
        <end position="516"/>
    </location>
</feature>
<dbReference type="GO" id="GO:0007165">
    <property type="term" value="P:signal transduction"/>
    <property type="evidence" value="ECO:0007669"/>
    <property type="project" value="TreeGrafter"/>
</dbReference>
<dbReference type="SMART" id="SM00284">
    <property type="entry name" value="OLF"/>
    <property type="match status" value="1"/>
</dbReference>
<gene>
    <name evidence="8" type="ORF">ASIM_LOCUS13416</name>
</gene>
<evidence type="ECO:0000256" key="1">
    <source>
        <dbReference type="ARBA" id="ARBA00004613"/>
    </source>
</evidence>
<dbReference type="Pfam" id="PF01391">
    <property type="entry name" value="Collagen"/>
    <property type="match status" value="1"/>
</dbReference>
<dbReference type="Proteomes" id="UP000267096">
    <property type="component" value="Unassembled WGS sequence"/>
</dbReference>
<keyword evidence="6" id="KW-0472">Membrane</keyword>
<dbReference type="WBParaSite" id="ASIM_0001398801-mRNA-1">
    <property type="protein sequence ID" value="ASIM_0001398801-mRNA-1"/>
    <property type="gene ID" value="ASIM_0001398801"/>
</dbReference>
<dbReference type="InterPro" id="IPR008160">
    <property type="entry name" value="Collagen"/>
</dbReference>
<feature type="disulfide bond" evidence="4">
    <location>
        <begin position="264"/>
        <end position="446"/>
    </location>
</feature>
<dbReference type="InterPro" id="IPR003112">
    <property type="entry name" value="Olfac-like_dom"/>
</dbReference>
<dbReference type="EMBL" id="UYRR01031386">
    <property type="protein sequence ID" value="VDK49651.1"/>
    <property type="molecule type" value="Genomic_DNA"/>
</dbReference>
<keyword evidence="6" id="KW-0812">Transmembrane</keyword>
<proteinExistence type="predicted"/>
<evidence type="ECO:0000256" key="3">
    <source>
        <dbReference type="ARBA" id="ARBA00022737"/>
    </source>
</evidence>
<evidence type="ECO:0000256" key="4">
    <source>
        <dbReference type="PROSITE-ProRule" id="PRU00446"/>
    </source>
</evidence>
<evidence type="ECO:0000313" key="9">
    <source>
        <dbReference type="Proteomes" id="UP000267096"/>
    </source>
</evidence>
<sequence>MVAEENLRSEENDCKKLRYLGVCQLITFFITVIVFTDVHIRLTVLEDSCVRQAASMEADSEAIRYRRSAVSHLPSRAISTPRSDVWVHSLSKIKVNELLNKCLEIHKYCTDAASTERGPPGPVGPPGIRGNPGQIGPPGRRGLMGIPGPPGPQGPPGPSGKPGICPKCPVAQNYEVQKKTECPKAEPMECPQKVTLDGEGGPRFVDKPLPFFVEMLLYNETDLATEIEGCVRICLSNLTTVPPEVSTVPTSTEIPYIEGVTAHCYLENVGKPIFHAHSNTYFGSWMRDAYPRTGEDMMKRWLTNHFQGDTIEEYLDEADMRRERVYATHHLPYLYDGTNSVFFNGSFYFHRAGTPKIGKYELYSKRYNEVLINENAAHRGNNYLFNLSMNYFDLAVDENALWVLFHYEDADHLSVSKLDINNLTIYETWNLTLINHTEVANGFVVCGVLYLVSSSYELKSDISIAYDFYRDKYRKPNIRWVNLYRNANMMSYNPYDKRIYIYDHGYLLTLPARITWRAK</sequence>
<dbReference type="PROSITE" id="PS51132">
    <property type="entry name" value="OLF"/>
    <property type="match status" value="1"/>
</dbReference>
<protein>
    <submittedName>
        <fullName evidence="10">Gliomedin (inferred by orthology to a human protein)</fullName>
    </submittedName>
</protein>
<evidence type="ECO:0000256" key="2">
    <source>
        <dbReference type="ARBA" id="ARBA00022525"/>
    </source>
</evidence>
<evidence type="ECO:0000313" key="10">
    <source>
        <dbReference type="WBParaSite" id="ASIM_0001398801-mRNA-1"/>
    </source>
</evidence>
<reference evidence="8 9" key="2">
    <citation type="submission" date="2018-11" db="EMBL/GenBank/DDBJ databases">
        <authorList>
            <consortium name="Pathogen Informatics"/>
        </authorList>
    </citation>
    <scope>NUCLEOTIDE SEQUENCE [LARGE SCALE GENOMIC DNA]</scope>
</reference>
<evidence type="ECO:0000313" key="8">
    <source>
        <dbReference type="EMBL" id="VDK49651.1"/>
    </source>
</evidence>